<evidence type="ECO:0000313" key="2">
    <source>
        <dbReference type="Proteomes" id="UP000663865"/>
    </source>
</evidence>
<organism evidence="1 2">
    <name type="scientific">Rotaria socialis</name>
    <dbReference type="NCBI Taxonomy" id="392032"/>
    <lineage>
        <taxon>Eukaryota</taxon>
        <taxon>Metazoa</taxon>
        <taxon>Spiralia</taxon>
        <taxon>Gnathifera</taxon>
        <taxon>Rotifera</taxon>
        <taxon>Eurotatoria</taxon>
        <taxon>Bdelloidea</taxon>
        <taxon>Philodinida</taxon>
        <taxon>Philodinidae</taxon>
        <taxon>Rotaria</taxon>
    </lineage>
</organism>
<accession>A0A818F9M4</accession>
<reference evidence="1" key="1">
    <citation type="submission" date="2021-02" db="EMBL/GenBank/DDBJ databases">
        <authorList>
            <person name="Nowell W R."/>
        </authorList>
    </citation>
    <scope>NUCLEOTIDE SEQUENCE</scope>
</reference>
<name>A0A818F9M4_9BILA</name>
<comment type="caution">
    <text evidence="1">The sequence shown here is derived from an EMBL/GenBank/DDBJ whole genome shotgun (WGS) entry which is preliminary data.</text>
</comment>
<sequence length="92" mass="9345">MLSYSIEHTTVLLPLLYGENTACKTSRICIVYDSTCSRTGTGCGSCSRTGAGCSSCSRTSTGCGSCSRTSTGCGSCSRAGTGCGSYNNLVPK</sequence>
<proteinExistence type="predicted"/>
<dbReference type="Proteomes" id="UP000663865">
    <property type="component" value="Unassembled WGS sequence"/>
</dbReference>
<evidence type="ECO:0000313" key="1">
    <source>
        <dbReference type="EMBL" id="CAF3470411.1"/>
    </source>
</evidence>
<protein>
    <submittedName>
        <fullName evidence="1">Uncharacterized protein</fullName>
    </submittedName>
</protein>
<gene>
    <name evidence="1" type="ORF">KIK155_LOCUS13772</name>
</gene>
<dbReference type="EMBL" id="CAJNYV010002339">
    <property type="protein sequence ID" value="CAF3470411.1"/>
    <property type="molecule type" value="Genomic_DNA"/>
</dbReference>
<dbReference type="AlphaFoldDB" id="A0A818F9M4"/>